<evidence type="ECO:0000256" key="1">
    <source>
        <dbReference type="ARBA" id="ARBA00004613"/>
    </source>
</evidence>
<sequence>MLLILIPIIFLLEGAMPDTSPIGTSFYVPKVGLLDDDLVGGYPVFKDLPPQCILSLPDVDIIQGDSSFYENTKSFYHSIASDTSISLKLEVDFTMGFTLGFITNSISGSSNKVRGSTYSAYSQSSKASMDHKCLHNQALDVSLVEAFEKLPTTIEKPWLKSEWTPYQLFLDTYNSHIVTDVKYGSGIYQHCFSDASNSYTAKQYGIKACLDFAGSIPRGSIGLDICSGVTKEDNSSVSSLSISSRLVLRGGTLATRSALYVNHSLELTKKFFEEANSTHSPIQYKFMPIWELLQSKYYNTEHYAKAINLQAYYEGYLNFGCDYLVSATNVELQKFNHSETSTDAYPQYECIIAPYGCQVKEDCHYRDAFWCECRGDSCVSYKTFQSSTNIGRKVPTIFEGSGNAWQGCNLYGVDCECTRNTIWEMIWSSEENGSYLLRSKINW</sequence>
<evidence type="ECO:0000313" key="7">
    <source>
        <dbReference type="EMBL" id="KAI6661804.1"/>
    </source>
</evidence>
<comment type="caution">
    <text evidence="7">The sequence shown here is derived from an EMBL/GenBank/DDBJ whole genome shotgun (WGS) entry which is preliminary data.</text>
</comment>
<dbReference type="GO" id="GO:0031640">
    <property type="term" value="P:killing of cells of another organism"/>
    <property type="evidence" value="ECO:0007669"/>
    <property type="project" value="UniProtKB-KW"/>
</dbReference>
<dbReference type="Pfam" id="PF01823">
    <property type="entry name" value="MACPF"/>
    <property type="match status" value="1"/>
</dbReference>
<evidence type="ECO:0000259" key="6">
    <source>
        <dbReference type="PROSITE" id="PS51412"/>
    </source>
</evidence>
<dbReference type="PANTHER" id="PTHR45742">
    <property type="entry name" value="COMPLEMENT COMPONENT C6"/>
    <property type="match status" value="1"/>
</dbReference>
<dbReference type="AlphaFoldDB" id="A0AAV7KRL9"/>
<gene>
    <name evidence="7" type="ORF">LOD99_9811</name>
</gene>
<feature type="domain" description="MACPF" evidence="6">
    <location>
        <begin position="1"/>
        <end position="324"/>
    </location>
</feature>
<reference evidence="7 8" key="1">
    <citation type="journal article" date="2023" name="BMC Biol.">
        <title>The compact genome of the sponge Oopsacas minuta (Hexactinellida) is lacking key metazoan core genes.</title>
        <authorList>
            <person name="Santini S."/>
            <person name="Schenkelaars Q."/>
            <person name="Jourda C."/>
            <person name="Duchesne M."/>
            <person name="Belahbib H."/>
            <person name="Rocher C."/>
            <person name="Selva M."/>
            <person name="Riesgo A."/>
            <person name="Vervoort M."/>
            <person name="Leys S.P."/>
            <person name="Kodjabachian L."/>
            <person name="Le Bivic A."/>
            <person name="Borchiellini C."/>
            <person name="Claverie J.M."/>
            <person name="Renard E."/>
        </authorList>
    </citation>
    <scope>NUCLEOTIDE SEQUENCE [LARGE SCALE GENOMIC DNA]</scope>
    <source>
        <strain evidence="7">SPO-2</strain>
    </source>
</reference>
<evidence type="ECO:0000256" key="3">
    <source>
        <dbReference type="ARBA" id="ARBA00022852"/>
    </source>
</evidence>
<evidence type="ECO:0000256" key="2">
    <source>
        <dbReference type="ARBA" id="ARBA00022525"/>
    </source>
</evidence>
<keyword evidence="5" id="KW-0732">Signal</keyword>
<dbReference type="GO" id="GO:0005576">
    <property type="term" value="C:extracellular region"/>
    <property type="evidence" value="ECO:0007669"/>
    <property type="project" value="UniProtKB-SubCell"/>
</dbReference>
<organism evidence="7 8">
    <name type="scientific">Oopsacas minuta</name>
    <dbReference type="NCBI Taxonomy" id="111878"/>
    <lineage>
        <taxon>Eukaryota</taxon>
        <taxon>Metazoa</taxon>
        <taxon>Porifera</taxon>
        <taxon>Hexactinellida</taxon>
        <taxon>Hexasterophora</taxon>
        <taxon>Lyssacinosida</taxon>
        <taxon>Leucopsacidae</taxon>
        <taxon>Oopsacas</taxon>
    </lineage>
</organism>
<proteinExistence type="predicted"/>
<keyword evidence="8" id="KW-1185">Reference proteome</keyword>
<protein>
    <submittedName>
        <fullName evidence="7">MAC/Perforin domain-containing protein</fullName>
    </submittedName>
</protein>
<keyword evidence="2" id="KW-0964">Secreted</keyword>
<dbReference type="PROSITE" id="PS51412">
    <property type="entry name" value="MACPF_2"/>
    <property type="match status" value="1"/>
</dbReference>
<evidence type="ECO:0000313" key="8">
    <source>
        <dbReference type="Proteomes" id="UP001165289"/>
    </source>
</evidence>
<dbReference type="InterPro" id="IPR020864">
    <property type="entry name" value="MACPF"/>
</dbReference>
<feature type="signal peptide" evidence="5">
    <location>
        <begin position="1"/>
        <end position="17"/>
    </location>
</feature>
<name>A0AAV7KRL9_9METZ</name>
<dbReference type="PANTHER" id="PTHR45742:SF8">
    <property type="entry name" value="FLOCCULATION PROTEIN FLO11"/>
    <property type="match status" value="1"/>
</dbReference>
<keyword evidence="3" id="KW-0204">Cytolysis</keyword>
<keyword evidence="4" id="KW-1015">Disulfide bond</keyword>
<feature type="chain" id="PRO_5043586010" evidence="5">
    <location>
        <begin position="18"/>
        <end position="443"/>
    </location>
</feature>
<accession>A0AAV7KRL9</accession>
<comment type="subcellular location">
    <subcellularLocation>
        <location evidence="1">Secreted</location>
    </subcellularLocation>
</comment>
<dbReference type="Proteomes" id="UP001165289">
    <property type="component" value="Unassembled WGS sequence"/>
</dbReference>
<dbReference type="EMBL" id="JAKMXF010000006">
    <property type="protein sequence ID" value="KAI6661804.1"/>
    <property type="molecule type" value="Genomic_DNA"/>
</dbReference>
<evidence type="ECO:0000256" key="4">
    <source>
        <dbReference type="ARBA" id="ARBA00023157"/>
    </source>
</evidence>
<evidence type="ECO:0000256" key="5">
    <source>
        <dbReference type="SAM" id="SignalP"/>
    </source>
</evidence>